<dbReference type="InterPro" id="IPR019734">
    <property type="entry name" value="TPR_rpt"/>
</dbReference>
<dbReference type="Proteomes" id="UP000295781">
    <property type="component" value="Chromosome"/>
</dbReference>
<evidence type="ECO:0000313" key="3">
    <source>
        <dbReference type="Proteomes" id="UP000295781"/>
    </source>
</evidence>
<dbReference type="Gene3D" id="1.25.40.10">
    <property type="entry name" value="Tetratricopeptide repeat domain"/>
    <property type="match status" value="3"/>
</dbReference>
<dbReference type="OrthoDB" id="5501280at2"/>
<dbReference type="EMBL" id="CP012670">
    <property type="protein sequence ID" value="AUX21373.1"/>
    <property type="molecule type" value="Genomic_DNA"/>
</dbReference>
<evidence type="ECO:0000256" key="1">
    <source>
        <dbReference type="SAM" id="SignalP"/>
    </source>
</evidence>
<evidence type="ECO:0000313" key="2">
    <source>
        <dbReference type="EMBL" id="AUX21373.1"/>
    </source>
</evidence>
<dbReference type="RefSeq" id="WP_129346703.1">
    <property type="nucleotide sequence ID" value="NZ_CP012670.1"/>
</dbReference>
<dbReference type="SUPFAM" id="SSF48452">
    <property type="entry name" value="TPR-like"/>
    <property type="match status" value="1"/>
</dbReference>
<evidence type="ECO:0008006" key="4">
    <source>
        <dbReference type="Google" id="ProtNLM"/>
    </source>
</evidence>
<accession>A0A4P2PXY9</accession>
<protein>
    <recommendedName>
        <fullName evidence="4">Secreted protein</fullName>
    </recommendedName>
</protein>
<dbReference type="PROSITE" id="PS51257">
    <property type="entry name" value="PROKAR_LIPOPROTEIN"/>
    <property type="match status" value="1"/>
</dbReference>
<dbReference type="AlphaFoldDB" id="A0A4P2PXY9"/>
<dbReference type="InterPro" id="IPR011990">
    <property type="entry name" value="TPR-like_helical_dom_sf"/>
</dbReference>
<proteinExistence type="predicted"/>
<sequence>MSRRASNAAAPALALALAALLGAACAAAPGDAYLDAMAKGSRAYHAGRYREAARAFDGAAARAERVKDRDEARLLQARSFERAEAWGEARASYERLLAESPGGPRSARAEFELADLAIAHGDADAGWAMLLAATRRHPSHGLARGALKRLIQREEERAGAGGALAWLRRHGPALRKTALDQDVGYQTGLLLERSGDREGALRALVAAARAHPYPAGNLTDDALFRAAELAAALGRPREAIGYLRELLASREPAITGSYERERFDDAQLRIALLYRDALGDHAAARRELRKLYTDHRTSILRDDALWAEAKLWRADGRPAEACATVALLARELPDSRYARCAQALCPSLPAAKRPCADYILRELDGREEP</sequence>
<dbReference type="Pfam" id="PF13174">
    <property type="entry name" value="TPR_6"/>
    <property type="match status" value="1"/>
</dbReference>
<feature type="signal peptide" evidence="1">
    <location>
        <begin position="1"/>
        <end position="26"/>
    </location>
</feature>
<feature type="chain" id="PRO_5020571299" description="Secreted protein" evidence="1">
    <location>
        <begin position="27"/>
        <end position="369"/>
    </location>
</feature>
<organism evidence="2 3">
    <name type="scientific">Sorangium cellulosum</name>
    <name type="common">Polyangium cellulosum</name>
    <dbReference type="NCBI Taxonomy" id="56"/>
    <lineage>
        <taxon>Bacteria</taxon>
        <taxon>Pseudomonadati</taxon>
        <taxon>Myxococcota</taxon>
        <taxon>Polyangia</taxon>
        <taxon>Polyangiales</taxon>
        <taxon>Polyangiaceae</taxon>
        <taxon>Sorangium</taxon>
    </lineage>
</organism>
<dbReference type="Pfam" id="PF13432">
    <property type="entry name" value="TPR_16"/>
    <property type="match status" value="2"/>
</dbReference>
<gene>
    <name evidence="2" type="ORF">SOCEGT47_018550</name>
</gene>
<keyword evidence="1" id="KW-0732">Signal</keyword>
<name>A0A4P2PXY9_SORCE</name>
<reference evidence="2 3" key="1">
    <citation type="submission" date="2015-09" db="EMBL/GenBank/DDBJ databases">
        <title>Sorangium comparison.</title>
        <authorList>
            <person name="Zaburannyi N."/>
            <person name="Bunk B."/>
            <person name="Overmann J."/>
            <person name="Mueller R."/>
        </authorList>
    </citation>
    <scope>NUCLEOTIDE SEQUENCE [LARGE SCALE GENOMIC DNA]</scope>
    <source>
        <strain evidence="2 3">So ceGT47</strain>
    </source>
</reference>